<gene>
    <name evidence="3" type="ORF">BXY39_3261</name>
</gene>
<dbReference type="AlphaFoldDB" id="A0A3M0C7Y2"/>
<proteinExistence type="inferred from homology"/>
<keyword evidence="1" id="KW-1277">Toxin-antitoxin system</keyword>
<dbReference type="Gene3D" id="3.30.2310.20">
    <property type="entry name" value="RelE-like"/>
    <property type="match status" value="1"/>
</dbReference>
<evidence type="ECO:0000313" key="4">
    <source>
        <dbReference type="Proteomes" id="UP000271227"/>
    </source>
</evidence>
<dbReference type="InterPro" id="IPR028344">
    <property type="entry name" value="ParE1/4"/>
</dbReference>
<dbReference type="InterPro" id="IPR007712">
    <property type="entry name" value="RelE/ParE_toxin"/>
</dbReference>
<keyword evidence="4" id="KW-1185">Reference proteome</keyword>
<dbReference type="Pfam" id="PF05016">
    <property type="entry name" value="ParE_toxin"/>
    <property type="match status" value="1"/>
</dbReference>
<evidence type="ECO:0000256" key="2">
    <source>
        <dbReference type="PIRNR" id="PIRNR029218"/>
    </source>
</evidence>
<accession>A0A3M0C7Y2</accession>
<comment type="similarity">
    <text evidence="2">Belongs to the RelE toxin family.</text>
</comment>
<dbReference type="InterPro" id="IPR035093">
    <property type="entry name" value="RelE/ParE_toxin_dom_sf"/>
</dbReference>
<evidence type="ECO:0000313" key="3">
    <source>
        <dbReference type="EMBL" id="RMB02906.1"/>
    </source>
</evidence>
<dbReference type="Proteomes" id="UP000271227">
    <property type="component" value="Unassembled WGS sequence"/>
</dbReference>
<dbReference type="OrthoDB" id="7173315at2"/>
<dbReference type="RefSeq" id="WP_121939892.1">
    <property type="nucleotide sequence ID" value="NZ_REFR01000014.1"/>
</dbReference>
<sequence>MVVNLSPKAVADLDRIWTYTVEQWDTAQARRYITEIRAACEGLVAGRLKARSAEYARAGYFKYAVGRHMLYFQKPAPGTINVIRILHQRQDVEQAL</sequence>
<protein>
    <recommendedName>
        <fullName evidence="2">Toxin</fullName>
    </recommendedName>
</protein>
<name>A0A3M0C7Y2_9PROT</name>
<dbReference type="EMBL" id="REFR01000014">
    <property type="protein sequence ID" value="RMB02906.1"/>
    <property type="molecule type" value="Genomic_DNA"/>
</dbReference>
<dbReference type="InParanoid" id="A0A3M0C7Y2"/>
<organism evidence="3 4">
    <name type="scientific">Eilatimonas milleporae</name>
    <dbReference type="NCBI Taxonomy" id="911205"/>
    <lineage>
        <taxon>Bacteria</taxon>
        <taxon>Pseudomonadati</taxon>
        <taxon>Pseudomonadota</taxon>
        <taxon>Alphaproteobacteria</taxon>
        <taxon>Kordiimonadales</taxon>
        <taxon>Kordiimonadaceae</taxon>
        <taxon>Eilatimonas</taxon>
    </lineage>
</organism>
<dbReference type="PIRSF" id="PIRSF029218">
    <property type="entry name" value="ParE"/>
    <property type="match status" value="1"/>
</dbReference>
<reference evidence="3 4" key="1">
    <citation type="submission" date="2018-10" db="EMBL/GenBank/DDBJ databases">
        <title>Genomic Encyclopedia of Archaeal and Bacterial Type Strains, Phase II (KMG-II): from individual species to whole genera.</title>
        <authorList>
            <person name="Goeker M."/>
        </authorList>
    </citation>
    <scope>NUCLEOTIDE SEQUENCE [LARGE SCALE GENOMIC DNA]</scope>
    <source>
        <strain evidence="3 4">DSM 25217</strain>
    </source>
</reference>
<comment type="caution">
    <text evidence="3">The sequence shown here is derived from an EMBL/GenBank/DDBJ whole genome shotgun (WGS) entry which is preliminary data.</text>
</comment>
<evidence type="ECO:0000256" key="1">
    <source>
        <dbReference type="ARBA" id="ARBA00022649"/>
    </source>
</evidence>